<keyword evidence="6" id="KW-1133">Transmembrane helix</keyword>
<dbReference type="InterPro" id="IPR009029">
    <property type="entry name" value="HMG_CoA_Rdtase_sub-bd_dom_sf"/>
</dbReference>
<feature type="region of interest" description="Disordered" evidence="7">
    <location>
        <begin position="65"/>
        <end position="84"/>
    </location>
</feature>
<keyword evidence="3 6" id="KW-0521">NADP</keyword>
<dbReference type="PRINTS" id="PR00071">
    <property type="entry name" value="HMGCOARDTASE"/>
</dbReference>
<dbReference type="CDD" id="cd00643">
    <property type="entry name" value="HMG-CoA_reductase_classI"/>
    <property type="match status" value="1"/>
</dbReference>
<comment type="similarity">
    <text evidence="2 6">Belongs to the HMG-CoA reductase family.</text>
</comment>
<name>A0ABD3N9H8_9STRA</name>
<feature type="region of interest" description="Disordered" evidence="7">
    <location>
        <begin position="158"/>
        <end position="215"/>
    </location>
</feature>
<keyword evidence="4 6" id="KW-0560">Oxidoreductase</keyword>
<dbReference type="FunFam" id="3.90.770.10:FF:000001">
    <property type="entry name" value="3-hydroxy-3-methylglutaryl coenzyme A reductase"/>
    <property type="match status" value="1"/>
</dbReference>
<feature type="transmembrane region" description="Helical" evidence="6">
    <location>
        <begin position="32"/>
        <end position="48"/>
    </location>
</feature>
<gene>
    <name evidence="8" type="ORF">ACHAW5_006806</name>
</gene>
<dbReference type="PROSITE" id="PS00066">
    <property type="entry name" value="HMG_COA_REDUCTASE_1"/>
    <property type="match status" value="1"/>
</dbReference>
<dbReference type="SUPFAM" id="SSF56542">
    <property type="entry name" value="Substrate-binding domain of HMG-CoA reductase"/>
    <property type="match status" value="1"/>
</dbReference>
<dbReference type="Gene3D" id="3.30.70.420">
    <property type="entry name" value="Hydroxymethylglutaryl-CoA reductase, class I/II, NAD/NADP-binding domain"/>
    <property type="match status" value="1"/>
</dbReference>
<dbReference type="InterPro" id="IPR023074">
    <property type="entry name" value="HMG_CoA_Rdtase_cat_sf"/>
</dbReference>
<dbReference type="AlphaFoldDB" id="A0ABD3N9H8"/>
<comment type="subcellular location">
    <subcellularLocation>
        <location evidence="6">Endoplasmic reticulum membrane</location>
        <topology evidence="6">Multi-pass membrane protein</topology>
    </subcellularLocation>
    <subcellularLocation>
        <location evidence="1">Membrane</location>
    </subcellularLocation>
</comment>
<dbReference type="EC" id="1.1.1.34" evidence="6"/>
<organism evidence="8 9">
    <name type="scientific">Stephanodiscus triporus</name>
    <dbReference type="NCBI Taxonomy" id="2934178"/>
    <lineage>
        <taxon>Eukaryota</taxon>
        <taxon>Sar</taxon>
        <taxon>Stramenopiles</taxon>
        <taxon>Ochrophyta</taxon>
        <taxon>Bacillariophyta</taxon>
        <taxon>Coscinodiscophyceae</taxon>
        <taxon>Thalassiosirophycidae</taxon>
        <taxon>Stephanodiscales</taxon>
        <taxon>Stephanodiscaceae</taxon>
        <taxon>Stephanodiscus</taxon>
    </lineage>
</organism>
<dbReference type="NCBIfam" id="TIGR00533">
    <property type="entry name" value="HMG_CoA_R_NADP"/>
    <property type="match status" value="1"/>
</dbReference>
<evidence type="ECO:0000256" key="6">
    <source>
        <dbReference type="RuleBase" id="RU361219"/>
    </source>
</evidence>
<dbReference type="FunFam" id="3.30.70.420:FF:000001">
    <property type="entry name" value="3-hydroxy-3-methylglutaryl coenzyme A reductase"/>
    <property type="match status" value="1"/>
</dbReference>
<reference evidence="8 9" key="1">
    <citation type="submission" date="2024-10" db="EMBL/GenBank/DDBJ databases">
        <title>Updated reference genomes for cyclostephanoid diatoms.</title>
        <authorList>
            <person name="Roberts W.R."/>
            <person name="Alverson A.J."/>
        </authorList>
    </citation>
    <scope>NUCLEOTIDE SEQUENCE [LARGE SCALE GENOMIC DNA]</scope>
    <source>
        <strain evidence="8 9">AJA276-08</strain>
    </source>
</reference>
<dbReference type="InterPro" id="IPR004554">
    <property type="entry name" value="HMG_CoA_Rdtase_eu_arc"/>
</dbReference>
<dbReference type="PROSITE" id="PS50065">
    <property type="entry name" value="HMG_COA_REDUCTASE_4"/>
    <property type="match status" value="1"/>
</dbReference>
<dbReference type="InterPro" id="IPR023076">
    <property type="entry name" value="HMG_CoA_Rdtase_CS"/>
</dbReference>
<keyword evidence="5 6" id="KW-0472">Membrane</keyword>
<dbReference type="Gene3D" id="3.90.770.10">
    <property type="entry name" value="3-hydroxy-3-methylglutaryl-coenzyme A Reductase, Chain A, domain 2"/>
    <property type="match status" value="1"/>
</dbReference>
<dbReference type="PANTHER" id="PTHR10572">
    <property type="entry name" value="3-HYDROXY-3-METHYLGLUTARYL-COENZYME A REDUCTASE"/>
    <property type="match status" value="1"/>
</dbReference>
<dbReference type="GO" id="GO:0004420">
    <property type="term" value="F:hydroxymethylglutaryl-CoA reductase (NADPH) activity"/>
    <property type="evidence" value="ECO:0007669"/>
    <property type="project" value="UniProtKB-EC"/>
</dbReference>
<dbReference type="SUPFAM" id="SSF55035">
    <property type="entry name" value="NAD-binding domain of HMG-CoA reductase"/>
    <property type="match status" value="1"/>
</dbReference>
<dbReference type="Proteomes" id="UP001530315">
    <property type="component" value="Unassembled WGS sequence"/>
</dbReference>
<dbReference type="PANTHER" id="PTHR10572:SF24">
    <property type="entry name" value="3-HYDROXY-3-METHYLGLUTARYL-COENZYME A REDUCTASE"/>
    <property type="match status" value="1"/>
</dbReference>
<feature type="transmembrane region" description="Helical" evidence="6">
    <location>
        <begin position="124"/>
        <end position="147"/>
    </location>
</feature>
<comment type="catalytic activity">
    <reaction evidence="6">
        <text>(R)-mevalonate + 2 NADP(+) + CoA = (3S)-3-hydroxy-3-methylglutaryl-CoA + 2 NADPH + 2 H(+)</text>
        <dbReference type="Rhea" id="RHEA:15989"/>
        <dbReference type="ChEBI" id="CHEBI:15378"/>
        <dbReference type="ChEBI" id="CHEBI:36464"/>
        <dbReference type="ChEBI" id="CHEBI:43074"/>
        <dbReference type="ChEBI" id="CHEBI:57287"/>
        <dbReference type="ChEBI" id="CHEBI:57783"/>
        <dbReference type="ChEBI" id="CHEBI:58349"/>
        <dbReference type="EC" id="1.1.1.34"/>
    </reaction>
</comment>
<evidence type="ECO:0000256" key="7">
    <source>
        <dbReference type="SAM" id="MobiDB-lite"/>
    </source>
</evidence>
<keyword evidence="6" id="KW-0256">Endoplasmic reticulum</keyword>
<keyword evidence="9" id="KW-1185">Reference proteome</keyword>
<dbReference type="PROSITE" id="PS00318">
    <property type="entry name" value="HMG_COA_REDUCTASE_2"/>
    <property type="match status" value="1"/>
</dbReference>
<evidence type="ECO:0000313" key="9">
    <source>
        <dbReference type="Proteomes" id="UP001530315"/>
    </source>
</evidence>
<sequence length="634" mass="67246">MENSPSPSPSPTVGMHIDAVIAQLQNASTTQLYATVIALSLAFSFFLINSGGGSSALPIINREEGTSSSDSLEKPMAPKRRSSAPEPKWHILKITNYVVATGFILSVLQFAFNASTYLNDSTSLLRFLSIWSIFLCYFFGFFGISFIELDDFVDQQPSQQQHHPVVSQVAQPRKSHHAASPEPPVKVVNIHPPPSSAPVCSDPTSFKKPSSNIPSNLKELPNSEIASLVLQDKIKDHLLEKLLDPHRAVEVRRLKFDAQLDTLGNGGALTDLPYKHDLDYKRVLGANCEIVVGYIPIPVGMAGPITLNGESIYIPMATTEGCLVASTNRGCKAISQGSGASSTILKDGITRAPCVRLPSASEAAEVALWIDVPENFLQLRAAFESTTSFGKLIEARPTVAGRNVYIRLRCFSGDAMGMNMISKGSLAVIDSLSQVFPELRLLALSGNLCTDKKAAAMNWIEGRGKSVVIEATIPEHVVRTTLKTTVPAIVEANVNKNLIGSAMAGVVGGFNAHAANNVTAVFLATGQDPAQNVESSNCMTLMEETPEGDLWISCTMPSIEVGTVGGGTGLPAQAACLKAIGVKGGGVNPGDNARQLAHVVAAATMAGELSLMAALASNSLVAAHMAHNRKPASK</sequence>
<evidence type="ECO:0000256" key="2">
    <source>
        <dbReference type="ARBA" id="ARBA00007661"/>
    </source>
</evidence>
<dbReference type="InterPro" id="IPR009023">
    <property type="entry name" value="HMG_CoA_Rdtase_NAD(P)-bd_sf"/>
</dbReference>
<dbReference type="GO" id="GO:0005789">
    <property type="term" value="C:endoplasmic reticulum membrane"/>
    <property type="evidence" value="ECO:0007669"/>
    <property type="project" value="UniProtKB-SubCell"/>
</dbReference>
<evidence type="ECO:0000256" key="1">
    <source>
        <dbReference type="ARBA" id="ARBA00004370"/>
    </source>
</evidence>
<protein>
    <recommendedName>
        <fullName evidence="6">3-hydroxy-3-methylglutaryl coenzyme A reductase</fullName>
        <shortName evidence="6">HMG-CoA reductase</shortName>
        <ecNumber evidence="6">1.1.1.34</ecNumber>
    </recommendedName>
</protein>
<dbReference type="InterPro" id="IPR002202">
    <property type="entry name" value="HMG_CoA_Rdtase"/>
</dbReference>
<keyword evidence="6" id="KW-0812">Transmembrane</keyword>
<evidence type="ECO:0000256" key="4">
    <source>
        <dbReference type="ARBA" id="ARBA00023002"/>
    </source>
</evidence>
<feature type="compositionally biased region" description="Low complexity" evidence="7">
    <location>
        <begin position="158"/>
        <end position="172"/>
    </location>
</feature>
<dbReference type="EMBL" id="JALLAZ020001617">
    <property type="protein sequence ID" value="KAL3770931.1"/>
    <property type="molecule type" value="Genomic_DNA"/>
</dbReference>
<comment type="pathway">
    <text evidence="6">Metabolic intermediate biosynthesis; (R)-mevalonate biosynthesis; (R)-mevalonate from acetyl-CoA: step 3/3.</text>
</comment>
<dbReference type="Gene3D" id="1.10.3270.10">
    <property type="entry name" value="HMGR, N-terminal domain"/>
    <property type="match status" value="1"/>
</dbReference>
<feature type="compositionally biased region" description="Polar residues" evidence="7">
    <location>
        <begin position="202"/>
        <end position="215"/>
    </location>
</feature>
<evidence type="ECO:0000313" key="8">
    <source>
        <dbReference type="EMBL" id="KAL3770931.1"/>
    </source>
</evidence>
<dbReference type="Pfam" id="PF00368">
    <property type="entry name" value="HMG-CoA_red"/>
    <property type="match status" value="1"/>
</dbReference>
<evidence type="ECO:0000256" key="3">
    <source>
        <dbReference type="ARBA" id="ARBA00022857"/>
    </source>
</evidence>
<dbReference type="InterPro" id="IPR023282">
    <property type="entry name" value="HMG_CoA_Rdtase_N"/>
</dbReference>
<accession>A0ABD3N9H8</accession>
<comment type="caution">
    <text evidence="8">The sequence shown here is derived from an EMBL/GenBank/DDBJ whole genome shotgun (WGS) entry which is preliminary data.</text>
</comment>
<feature type="transmembrane region" description="Helical" evidence="6">
    <location>
        <begin position="94"/>
        <end position="112"/>
    </location>
</feature>
<evidence type="ECO:0000256" key="5">
    <source>
        <dbReference type="ARBA" id="ARBA00023136"/>
    </source>
</evidence>
<proteinExistence type="inferred from homology"/>